<gene>
    <name evidence="4" type="ORF">GQX73_g5</name>
</gene>
<comment type="caution">
    <text evidence="4">The sequence shown here is derived from an EMBL/GenBank/DDBJ whole genome shotgun (WGS) entry which is preliminary data.</text>
</comment>
<evidence type="ECO:0000313" key="4">
    <source>
        <dbReference type="EMBL" id="KAF2973406.1"/>
    </source>
</evidence>
<feature type="compositionally biased region" description="Acidic residues" evidence="1">
    <location>
        <begin position="478"/>
        <end position="497"/>
    </location>
</feature>
<protein>
    <submittedName>
        <fullName evidence="4">Uncharacterized protein</fullName>
    </submittedName>
</protein>
<dbReference type="InParanoid" id="A0A7C8IVL4"/>
<dbReference type="OrthoDB" id="5345571at2759"/>
<evidence type="ECO:0000259" key="3">
    <source>
        <dbReference type="Pfam" id="PF23076"/>
    </source>
</evidence>
<dbReference type="InterPro" id="IPR057082">
    <property type="entry name" value="PH_C"/>
</dbReference>
<dbReference type="Pfam" id="PF23076">
    <property type="entry name" value="PH_FT_C"/>
    <property type="match status" value="1"/>
</dbReference>
<evidence type="ECO:0000313" key="5">
    <source>
        <dbReference type="Proteomes" id="UP000481858"/>
    </source>
</evidence>
<feature type="domain" description="PH" evidence="2">
    <location>
        <begin position="230"/>
        <end position="334"/>
    </location>
</feature>
<dbReference type="InterPro" id="IPR057081">
    <property type="entry name" value="PH_N"/>
</dbReference>
<sequence>MDSIRLRGRTPVPRIATRDLAARDLGPRVLDGCCIEAERADRVGYCLQGLRNALPENLHSHLTAVIDQLQITSQLLRDLADKSQIHLSQVPVMIDYLNVILPCLCRTLRDIMGYYEDKFLSKEHRWRTMYHRLLNYMLTRDPNFDVNAMEALRIRILQLREARKIDPPSPIRTDLVRRDTALDFWKQETDSHWAEAIFTQPLPSRREFRKRGRSDAFGPLDRMGHLNPFPDDVKILVKRTFENDRVSIIIFLRQVDMMPFILVRTRTAGGEPWVSIRHIDILAIERESSSVLHLSYWNHIERRRKAWASLSFLTWEELILFYCTFVCLKARNNWERGVDRHELRVRREKRLFQATFTPKADVYMLQPEKVLSHTVPFGQLSSTVVFEFLFSVVIDVPRSPVPPDVPEDWIIHKAPHRVLLRDLQVYSFCDEYRPHRQRMRNTGAFQIKFAHATAAARFKALFAPVPPAPPIPPIPDPSVEDASDSHEEDDDFSPSED</sequence>
<organism evidence="4 5">
    <name type="scientific">Xylaria multiplex</name>
    <dbReference type="NCBI Taxonomy" id="323545"/>
    <lineage>
        <taxon>Eukaryota</taxon>
        <taxon>Fungi</taxon>
        <taxon>Dikarya</taxon>
        <taxon>Ascomycota</taxon>
        <taxon>Pezizomycotina</taxon>
        <taxon>Sordariomycetes</taxon>
        <taxon>Xylariomycetidae</taxon>
        <taxon>Xylariales</taxon>
        <taxon>Xylariaceae</taxon>
        <taxon>Xylaria</taxon>
    </lineage>
</organism>
<proteinExistence type="predicted"/>
<evidence type="ECO:0000259" key="2">
    <source>
        <dbReference type="Pfam" id="PF23074"/>
    </source>
</evidence>
<feature type="region of interest" description="Disordered" evidence="1">
    <location>
        <begin position="466"/>
        <end position="497"/>
    </location>
</feature>
<keyword evidence="5" id="KW-1185">Reference proteome</keyword>
<feature type="compositionally biased region" description="Pro residues" evidence="1">
    <location>
        <begin position="466"/>
        <end position="476"/>
    </location>
</feature>
<dbReference type="EMBL" id="WUBL01000001">
    <property type="protein sequence ID" value="KAF2973406.1"/>
    <property type="molecule type" value="Genomic_DNA"/>
</dbReference>
<dbReference type="Pfam" id="PF23074">
    <property type="entry name" value="PH_FT_N"/>
    <property type="match status" value="1"/>
</dbReference>
<dbReference type="Proteomes" id="UP000481858">
    <property type="component" value="Unassembled WGS sequence"/>
</dbReference>
<evidence type="ECO:0000256" key="1">
    <source>
        <dbReference type="SAM" id="MobiDB-lite"/>
    </source>
</evidence>
<name>A0A7C8IVL4_9PEZI</name>
<feature type="domain" description="PH" evidence="3">
    <location>
        <begin position="407"/>
        <end position="463"/>
    </location>
</feature>
<accession>A0A7C8IVL4</accession>
<reference evidence="4 5" key="1">
    <citation type="submission" date="2019-12" db="EMBL/GenBank/DDBJ databases">
        <title>Draft genome sequence of the ascomycete Xylaria multiplex DSM 110363.</title>
        <authorList>
            <person name="Buettner E."/>
            <person name="Kellner H."/>
        </authorList>
    </citation>
    <scope>NUCLEOTIDE SEQUENCE [LARGE SCALE GENOMIC DNA]</scope>
    <source>
        <strain evidence="4 5">DSM 110363</strain>
    </source>
</reference>
<dbReference type="AlphaFoldDB" id="A0A7C8IVL4"/>